<dbReference type="InterPro" id="IPR016035">
    <property type="entry name" value="Acyl_Trfase/lysoPLipase"/>
</dbReference>
<proteinExistence type="predicted"/>
<accession>A0ABY5DQE5</accession>
<feature type="domain" description="PNPLA" evidence="3">
    <location>
        <begin position="3"/>
        <end position="212"/>
    </location>
</feature>
<protein>
    <submittedName>
        <fullName evidence="4">Patatin-like phospholipase family protein</fullName>
    </submittedName>
</protein>
<evidence type="ECO:0000313" key="4">
    <source>
        <dbReference type="EMBL" id="UTI63844.1"/>
    </source>
</evidence>
<feature type="active site" description="Nucleophile" evidence="2">
    <location>
        <position position="41"/>
    </location>
</feature>
<comment type="caution">
    <text evidence="2">Lacks conserved residue(s) required for the propagation of feature annotation.</text>
</comment>
<dbReference type="PROSITE" id="PS51635">
    <property type="entry name" value="PNPLA"/>
    <property type="match status" value="1"/>
</dbReference>
<evidence type="ECO:0000256" key="1">
    <source>
        <dbReference type="ARBA" id="ARBA00023098"/>
    </source>
</evidence>
<keyword evidence="5" id="KW-1185">Reference proteome</keyword>
<feature type="short sequence motif" description="GXSXG" evidence="2">
    <location>
        <begin position="39"/>
        <end position="43"/>
    </location>
</feature>
<dbReference type="RefSeq" id="WP_254570565.1">
    <property type="nucleotide sequence ID" value="NZ_CP098502.1"/>
</dbReference>
<dbReference type="Proteomes" id="UP001056035">
    <property type="component" value="Chromosome"/>
</dbReference>
<dbReference type="SUPFAM" id="SSF52151">
    <property type="entry name" value="FabD/lysophospholipase-like"/>
    <property type="match status" value="1"/>
</dbReference>
<dbReference type="Gene3D" id="3.40.1090.10">
    <property type="entry name" value="Cytosolic phospholipase A2 catalytic domain"/>
    <property type="match status" value="2"/>
</dbReference>
<dbReference type="InterPro" id="IPR002641">
    <property type="entry name" value="PNPLA_dom"/>
</dbReference>
<feature type="active site" description="Proton acceptor" evidence="2">
    <location>
        <position position="198"/>
    </location>
</feature>
<dbReference type="Pfam" id="PF01734">
    <property type="entry name" value="Patatin"/>
    <property type="match status" value="1"/>
</dbReference>
<evidence type="ECO:0000256" key="2">
    <source>
        <dbReference type="PROSITE-ProRule" id="PRU01161"/>
    </source>
</evidence>
<feature type="short sequence motif" description="DGA/G" evidence="2">
    <location>
        <begin position="198"/>
        <end position="200"/>
    </location>
</feature>
<keyword evidence="2" id="KW-0378">Hydrolase</keyword>
<sequence length="324" mass="33652">MGLVLGAGGITGIAWLVGALEAVREHSGWDPRTADVIAGTSAGAVAAVVTAAGIPSADLLAMAEQPERLERAIRQATGGRGRATAPGRPPLLPGSLRLALGGLVAADPRHRVASLQGLVPRGWRAGDEIRGLTHAAVRHGWPRHTQLLLHACDVRTGARVAFGHPDAPAADVADAVVASCAVPAYYRPVRIGGREYIDGGLASFSNADSLLGLECDVVLCLSPFASRHRGSVLDSTLFGAVRRATAWRLDQEVRQLRAAGTEVAVIGPAGDDLRAMGLQVMDRSRSRLVMETGRASVGARLDELLAGVALPGPAPRPEPRLLAA</sequence>
<evidence type="ECO:0000259" key="3">
    <source>
        <dbReference type="PROSITE" id="PS51635"/>
    </source>
</evidence>
<dbReference type="EMBL" id="CP098502">
    <property type="protein sequence ID" value="UTI63844.1"/>
    <property type="molecule type" value="Genomic_DNA"/>
</dbReference>
<evidence type="ECO:0000313" key="5">
    <source>
        <dbReference type="Proteomes" id="UP001056035"/>
    </source>
</evidence>
<gene>
    <name evidence="4" type="ORF">NBH00_21175</name>
</gene>
<organism evidence="4 5">
    <name type="scientific">Paraconexibacter antarcticus</name>
    <dbReference type="NCBI Taxonomy" id="2949664"/>
    <lineage>
        <taxon>Bacteria</taxon>
        <taxon>Bacillati</taxon>
        <taxon>Actinomycetota</taxon>
        <taxon>Thermoleophilia</taxon>
        <taxon>Solirubrobacterales</taxon>
        <taxon>Paraconexibacteraceae</taxon>
        <taxon>Paraconexibacter</taxon>
    </lineage>
</organism>
<name>A0ABY5DQE5_9ACTN</name>
<reference evidence="4 5" key="1">
    <citation type="submission" date="2022-06" db="EMBL/GenBank/DDBJ databases">
        <title>Paraconexibacter antarcticus.</title>
        <authorList>
            <person name="Kim C.S."/>
        </authorList>
    </citation>
    <scope>NUCLEOTIDE SEQUENCE [LARGE SCALE GENOMIC DNA]</scope>
    <source>
        <strain evidence="4 5">02-257</strain>
    </source>
</reference>
<keyword evidence="1 2" id="KW-0443">Lipid metabolism</keyword>
<keyword evidence="2" id="KW-0442">Lipid degradation</keyword>